<feature type="compositionally biased region" description="Basic residues" evidence="2">
    <location>
        <begin position="301"/>
        <end position="313"/>
    </location>
</feature>
<evidence type="ECO:0000313" key="5">
    <source>
        <dbReference type="EMBL" id="MPC09069.1"/>
    </source>
</evidence>
<keyword evidence="3" id="KW-0472">Membrane</keyword>
<dbReference type="Gene3D" id="2.60.40.4100">
    <property type="entry name" value="Zona pellucida, ZP-C domain"/>
    <property type="match status" value="1"/>
</dbReference>
<protein>
    <recommendedName>
        <fullName evidence="4">ZP domain-containing protein</fullName>
    </recommendedName>
</protein>
<feature type="transmembrane region" description="Helical" evidence="3">
    <location>
        <begin position="397"/>
        <end position="420"/>
    </location>
</feature>
<evidence type="ECO:0000256" key="3">
    <source>
        <dbReference type="SAM" id="Phobius"/>
    </source>
</evidence>
<dbReference type="Pfam" id="PF00100">
    <property type="entry name" value="Zona_pellucida"/>
    <property type="match status" value="1"/>
</dbReference>
<dbReference type="InterPro" id="IPR055355">
    <property type="entry name" value="ZP-C"/>
</dbReference>
<organism evidence="5 6">
    <name type="scientific">Portunus trituberculatus</name>
    <name type="common">Swimming crab</name>
    <name type="synonym">Neptunus trituberculatus</name>
    <dbReference type="NCBI Taxonomy" id="210409"/>
    <lineage>
        <taxon>Eukaryota</taxon>
        <taxon>Metazoa</taxon>
        <taxon>Ecdysozoa</taxon>
        <taxon>Arthropoda</taxon>
        <taxon>Crustacea</taxon>
        <taxon>Multicrustacea</taxon>
        <taxon>Malacostraca</taxon>
        <taxon>Eumalacostraca</taxon>
        <taxon>Eucarida</taxon>
        <taxon>Decapoda</taxon>
        <taxon>Pleocyemata</taxon>
        <taxon>Brachyura</taxon>
        <taxon>Eubrachyura</taxon>
        <taxon>Portunoidea</taxon>
        <taxon>Portunidae</taxon>
        <taxon>Portuninae</taxon>
        <taxon>Portunus</taxon>
    </lineage>
</organism>
<evidence type="ECO:0000256" key="2">
    <source>
        <dbReference type="SAM" id="MobiDB-lite"/>
    </source>
</evidence>
<reference evidence="5 6" key="1">
    <citation type="submission" date="2019-05" db="EMBL/GenBank/DDBJ databases">
        <title>Another draft genome of Portunus trituberculatus and its Hox gene families provides insights of decapod evolution.</title>
        <authorList>
            <person name="Jeong J.-H."/>
            <person name="Song I."/>
            <person name="Kim S."/>
            <person name="Choi T."/>
            <person name="Kim D."/>
            <person name="Ryu S."/>
            <person name="Kim W."/>
        </authorList>
    </citation>
    <scope>NUCLEOTIDE SEQUENCE [LARGE SCALE GENOMIC DNA]</scope>
    <source>
        <tissue evidence="5">Muscle</tissue>
    </source>
</reference>
<dbReference type="InterPro" id="IPR001507">
    <property type="entry name" value="ZP_dom"/>
</dbReference>
<dbReference type="Proteomes" id="UP000324222">
    <property type="component" value="Unassembled WGS sequence"/>
</dbReference>
<dbReference type="SMART" id="SM00241">
    <property type="entry name" value="ZP"/>
    <property type="match status" value="1"/>
</dbReference>
<proteinExistence type="predicted"/>
<dbReference type="OrthoDB" id="5775605at2759"/>
<evidence type="ECO:0000256" key="1">
    <source>
        <dbReference type="ARBA" id="ARBA00023157"/>
    </source>
</evidence>
<dbReference type="InterPro" id="IPR042235">
    <property type="entry name" value="ZP-C_dom"/>
</dbReference>
<dbReference type="EMBL" id="VSRR010000054">
    <property type="protein sequence ID" value="MPC09069.1"/>
    <property type="molecule type" value="Genomic_DNA"/>
</dbReference>
<evidence type="ECO:0000313" key="6">
    <source>
        <dbReference type="Proteomes" id="UP000324222"/>
    </source>
</evidence>
<dbReference type="GO" id="GO:0009653">
    <property type="term" value="P:anatomical structure morphogenesis"/>
    <property type="evidence" value="ECO:0007669"/>
    <property type="project" value="TreeGrafter"/>
</dbReference>
<keyword evidence="3" id="KW-0812">Transmembrane</keyword>
<evidence type="ECO:0000259" key="4">
    <source>
        <dbReference type="PROSITE" id="PS51034"/>
    </source>
</evidence>
<dbReference type="InterPro" id="IPR052774">
    <property type="entry name" value="Celegans_DevNeuronal_Protein"/>
</dbReference>
<feature type="region of interest" description="Disordered" evidence="2">
    <location>
        <begin position="301"/>
        <end position="320"/>
    </location>
</feature>
<name>A0A5B7CHW9_PORTR</name>
<keyword evidence="6" id="KW-1185">Reference proteome</keyword>
<keyword evidence="1" id="KW-1015">Disulfide bond</keyword>
<dbReference type="PROSITE" id="PS51034">
    <property type="entry name" value="ZP_2"/>
    <property type="match status" value="1"/>
</dbReference>
<dbReference type="PANTHER" id="PTHR47327:SF1">
    <property type="entry name" value="RE15579P"/>
    <property type="match status" value="1"/>
</dbReference>
<dbReference type="PANTHER" id="PTHR47327">
    <property type="entry name" value="FI18240P1-RELATED"/>
    <property type="match status" value="1"/>
</dbReference>
<keyword evidence="3" id="KW-1133">Transmembrane helix</keyword>
<gene>
    <name evidence="5" type="ORF">E2C01_001671</name>
</gene>
<dbReference type="AlphaFoldDB" id="A0A5B7CHW9"/>
<accession>A0A5B7CHW9</accession>
<feature type="domain" description="ZP" evidence="4">
    <location>
        <begin position="35"/>
        <end position="295"/>
    </location>
</feature>
<sequence length="431" mass="48773">MISHYVDVHYYVDKELMANSDKACERACIIEKEILCRSFLYKGPPTGPLMDDGQRTGTYYENVCRKARDNMICKQVTTRDNRYITQVMCFDKASISRQVNIEGVEELVLKGIMACVLQNGVYTNTVVIQHHSIVMTKTDKIYKIRCTYDMTSKNITFGMLPIRDPDMIPITSTPEAPPPKIRILDAALREVETVRIGDILTFRIEIPDTTPYGIFARSCVAMAKDSRSTFQIIDDDGCPVEPSIFPAFKKDGYALQSVYEAFRFTESYGVIFQCNVKYCLGPCEPARCQVGKEQMLSFGRKKRGVGSPRKARGHAQETTKEEAMAEAKALTSTSGDENEMSISQEILVLDFGDEQQAQYRDDPAKPNASTHPNHTHTYDFEGPDVTLFETCPTRSSVLALAVTCAILLLIYVLTVFYFVMRKWFRPPKSMR</sequence>
<comment type="caution">
    <text evidence="5">The sequence shown here is derived from an EMBL/GenBank/DDBJ whole genome shotgun (WGS) entry which is preliminary data.</text>
</comment>